<keyword evidence="2 8" id="KW-0436">Ligase</keyword>
<feature type="binding site" evidence="8">
    <location>
        <begin position="308"/>
        <end position="310"/>
    </location>
    <ligand>
        <name>substrate</name>
    </ligand>
</feature>
<dbReference type="GO" id="GO:0006189">
    <property type="term" value="P:'de novo' IMP biosynthetic process"/>
    <property type="evidence" value="ECO:0007669"/>
    <property type="project" value="UniProtKB-UniRule"/>
</dbReference>
<feature type="domain" description="PurM-like C-terminal" evidence="10">
    <location>
        <begin position="568"/>
        <end position="707"/>
    </location>
</feature>
<dbReference type="Gene3D" id="3.30.1330.10">
    <property type="entry name" value="PurM-like, N-terminal domain"/>
    <property type="match status" value="2"/>
</dbReference>
<dbReference type="CDD" id="cd02203">
    <property type="entry name" value="PurL_repeat1"/>
    <property type="match status" value="1"/>
</dbReference>
<evidence type="ECO:0000313" key="13">
    <source>
        <dbReference type="Proteomes" id="UP000593737"/>
    </source>
</evidence>
<evidence type="ECO:0000256" key="1">
    <source>
        <dbReference type="ARBA" id="ARBA00022490"/>
    </source>
</evidence>
<keyword evidence="7 8" id="KW-0460">Magnesium</keyword>
<dbReference type="PANTHER" id="PTHR43555:SF1">
    <property type="entry name" value="PHOSPHORIBOSYLFORMYLGLYCINAMIDINE SYNTHASE SUBUNIT PURL"/>
    <property type="match status" value="1"/>
</dbReference>
<feature type="active site" description="Proton acceptor" evidence="8">
    <location>
        <position position="91"/>
    </location>
</feature>
<dbReference type="Pfam" id="PF18072">
    <property type="entry name" value="FGAR-AT_linker"/>
    <property type="match status" value="1"/>
</dbReference>
<organism evidence="12 13">
    <name type="scientific">Candidatus Nitrospira kreftii</name>
    <dbReference type="NCBI Taxonomy" id="2652173"/>
    <lineage>
        <taxon>Bacteria</taxon>
        <taxon>Pseudomonadati</taxon>
        <taxon>Nitrospirota</taxon>
        <taxon>Nitrospiria</taxon>
        <taxon>Nitrospirales</taxon>
        <taxon>Nitrospiraceae</taxon>
        <taxon>Nitrospira</taxon>
    </lineage>
</organism>
<feature type="binding site" evidence="8">
    <location>
        <begin position="90"/>
        <end position="93"/>
    </location>
    <ligand>
        <name>substrate</name>
    </ligand>
</feature>
<feature type="domain" description="PurM-like N-terminal" evidence="9">
    <location>
        <begin position="70"/>
        <end position="185"/>
    </location>
</feature>
<comment type="similarity">
    <text evidence="8">Belongs to the FGAMS family.</text>
</comment>
<feature type="binding site" evidence="8">
    <location>
        <position position="112"/>
    </location>
    <ligand>
        <name>substrate</name>
    </ligand>
</feature>
<dbReference type="PANTHER" id="PTHR43555">
    <property type="entry name" value="PHOSPHORIBOSYLFORMYLGLYCINAMIDINE SYNTHASE SUBUNIT PURL"/>
    <property type="match status" value="1"/>
</dbReference>
<dbReference type="UniPathway" id="UPA00074">
    <property type="reaction ID" value="UER00128"/>
</dbReference>
<evidence type="ECO:0000313" key="12">
    <source>
        <dbReference type="EMBL" id="QPD03234.1"/>
    </source>
</evidence>
<feature type="domain" description="PurM-like N-terminal" evidence="9">
    <location>
        <begin position="435"/>
        <end position="554"/>
    </location>
</feature>
<feature type="binding site" evidence="8">
    <location>
        <position position="89"/>
    </location>
    <ligand>
        <name>Mg(2+)</name>
        <dbReference type="ChEBI" id="CHEBI:18420"/>
        <label>1</label>
    </ligand>
</feature>
<feature type="binding site" evidence="8">
    <location>
        <position position="48"/>
    </location>
    <ligand>
        <name>ATP</name>
        <dbReference type="ChEBI" id="CHEBI:30616"/>
    </ligand>
</feature>
<feature type="binding site" evidence="8">
    <location>
        <position position="236"/>
    </location>
    <ligand>
        <name>substrate</name>
    </ligand>
</feature>
<dbReference type="InterPro" id="IPR041609">
    <property type="entry name" value="PurL_linker"/>
</dbReference>
<dbReference type="AlphaFoldDB" id="A0A7S8FCH2"/>
<dbReference type="Proteomes" id="UP000593737">
    <property type="component" value="Chromosome"/>
</dbReference>
<protein>
    <recommendedName>
        <fullName evidence="8">Phosphoribosylformylglycinamidine synthase subunit PurL</fullName>
        <shortName evidence="8">FGAM synthase</shortName>
        <ecNumber evidence="8">6.3.5.3</ecNumber>
    </recommendedName>
    <alternativeName>
        <fullName evidence="8">Formylglycinamide ribonucleotide amidotransferase subunit II</fullName>
        <shortName evidence="8">FGAR amidotransferase II</shortName>
        <shortName evidence="8">FGAR-AT II</shortName>
    </alternativeName>
    <alternativeName>
        <fullName evidence="8">Glutamine amidotransferase PurL</fullName>
    </alternativeName>
    <alternativeName>
        <fullName evidence="8">Phosphoribosylformylglycinamidine synthase subunit II</fullName>
    </alternativeName>
</protein>
<feature type="domain" description="Phosphoribosylformylglycinamidine synthase linker" evidence="11">
    <location>
        <begin position="11"/>
        <end position="49"/>
    </location>
</feature>
<dbReference type="InterPro" id="IPR036676">
    <property type="entry name" value="PurM-like_C_sf"/>
</dbReference>
<dbReference type="PIRSF" id="PIRSF001587">
    <property type="entry name" value="FGAM_synthase_II"/>
    <property type="match status" value="1"/>
</dbReference>
<evidence type="ECO:0000256" key="2">
    <source>
        <dbReference type="ARBA" id="ARBA00022598"/>
    </source>
</evidence>
<dbReference type="GO" id="GO:0000287">
    <property type="term" value="F:magnesium ion binding"/>
    <property type="evidence" value="ECO:0007669"/>
    <property type="project" value="UniProtKB-UniRule"/>
</dbReference>
<dbReference type="NCBIfam" id="NF002290">
    <property type="entry name" value="PRK01213.1"/>
    <property type="match status" value="1"/>
</dbReference>
<feature type="domain" description="PurM-like C-terminal" evidence="10">
    <location>
        <begin position="198"/>
        <end position="351"/>
    </location>
</feature>
<dbReference type="EC" id="6.3.5.3" evidence="8"/>
<dbReference type="EMBL" id="CP047423">
    <property type="protein sequence ID" value="QPD03234.1"/>
    <property type="molecule type" value="Genomic_DNA"/>
</dbReference>
<evidence type="ECO:0000256" key="4">
    <source>
        <dbReference type="ARBA" id="ARBA00022741"/>
    </source>
</evidence>
<keyword evidence="3 8" id="KW-0479">Metal-binding</keyword>
<dbReference type="NCBIfam" id="TIGR01736">
    <property type="entry name" value="FGAM_synth_II"/>
    <property type="match status" value="1"/>
</dbReference>
<comment type="function">
    <text evidence="8">Part of the phosphoribosylformylglycinamidine synthase complex involved in the purines biosynthetic pathway. Catalyzes the ATP-dependent conversion of formylglycinamide ribonucleotide (FGAR) and glutamine to yield formylglycinamidine ribonucleotide (FGAM) and glutamate. The FGAM synthase complex is composed of three subunits. PurQ produces an ammonia molecule by converting glutamine to glutamate. PurL transfers the ammonia molecule to FGAR to form FGAM in an ATP-dependent manner. PurS interacts with PurQ and PurL and is thought to assist in the transfer of the ammonia molecule from PurQ to PurL.</text>
</comment>
<dbReference type="SUPFAM" id="SSF56042">
    <property type="entry name" value="PurM C-terminal domain-like"/>
    <property type="match status" value="2"/>
</dbReference>
<keyword evidence="1 8" id="KW-0963">Cytoplasm</keyword>
<sequence length="745" mass="81258">MPPTTKDLIAQHNLTGEEYQKIIDVLGREPNLTELGMFSVMWSEHCSYKSSRVHLKKLPTTGPRVVQGPGENAGAIDIGDGLCVVFKMESHNHPSFIEPYQGAATGVGGILRDIFTMGARPIALLDSLRFGELHSVKNRHLMKGVISGIAGYGNCMGVPTVGGEIVFNDIYALNPLVNVFCLGVAQKDRIFRGTAAGVGNPVIYFGSKTGRDGIHGATMASDSFDDESEQKRPTVQVGDPFTEKLLLEACLELMERDLLVGIQDMGAAGLTSSSCEMASRAGNGIELDLTVVPRREPGMTSYEIMLSESQERMLMVAKAGMEDECLAICRKWDLDVAVVGKVTGDGILRIRDQGKVVAEIPAKSLADDGPRYERPYQPPSYQDMLTNLNYDAIPDVRDANAALLALLESPTIASKRWVYEQYDHMVRTNTMVRPGSDAAVVRIKGTNKAVAMTVDCNSRYCLLHPYEGARLAVAEAARNLVCSGAAPIGLTDCLNFGNPERSDIMWQFVMAVEGMKDACEHFQIPIVSGNVSFYNETNGLSIYPTPMLGMVGLIEDSERTMTQWFKAEGDDVFLLGSSREDLGGTEYLKVVHAREQGSPPYLSMEREKALHECVLSLIQDGLLQSAHDCSEGGLAVTLAECCMSGPEQTFGAVLRLTRGRLRKDAVLFGESQSRVVISATPVHRQAILDHATRYGVPVEVIGAISGTRLVMYVGDEQSTEKVIDQPVAMLYDRWALSLERTLNEA</sequence>
<dbReference type="InterPro" id="IPR010918">
    <property type="entry name" value="PurM-like_C_dom"/>
</dbReference>
<feature type="binding site" evidence="8">
    <location>
        <position position="492"/>
    </location>
    <ligand>
        <name>ATP</name>
        <dbReference type="ChEBI" id="CHEBI:30616"/>
    </ligand>
</feature>
<keyword evidence="4 8" id="KW-0547">Nucleotide-binding</keyword>
<dbReference type="GO" id="GO:0004642">
    <property type="term" value="F:phosphoribosylformylglycinamidine synthase activity"/>
    <property type="evidence" value="ECO:0007669"/>
    <property type="project" value="UniProtKB-UniRule"/>
</dbReference>
<evidence type="ECO:0000256" key="8">
    <source>
        <dbReference type="HAMAP-Rule" id="MF_00420"/>
    </source>
</evidence>
<feature type="binding site" evidence="8">
    <location>
        <position position="532"/>
    </location>
    <ligand>
        <name>substrate</name>
    </ligand>
</feature>
<comment type="pathway">
    <text evidence="8">Purine metabolism; IMP biosynthesis via de novo pathway; 5-amino-1-(5-phospho-D-ribosyl)imidazole from N(2)-formyl-N(1)-(5-phospho-D-ribosyl)glycinamide: step 1/2.</text>
</comment>
<feature type="binding site" evidence="8">
    <location>
        <position position="530"/>
    </location>
    <ligand>
        <name>Mg(2+)</name>
        <dbReference type="ChEBI" id="CHEBI:18420"/>
        <label>1</label>
    </ligand>
</feature>
<comment type="subunit">
    <text evidence="8">Monomer. Part of the FGAM synthase complex composed of 1 PurL, 1 PurQ and 2 PurS subunits.</text>
</comment>
<evidence type="ECO:0000256" key="7">
    <source>
        <dbReference type="ARBA" id="ARBA00022842"/>
    </source>
</evidence>
<dbReference type="CDD" id="cd02204">
    <property type="entry name" value="PurL_repeat2"/>
    <property type="match status" value="1"/>
</dbReference>
<comment type="subcellular location">
    <subcellularLocation>
        <location evidence="8">Cytoplasm</location>
    </subcellularLocation>
</comment>
<dbReference type="Pfam" id="PF02769">
    <property type="entry name" value="AIRS_C"/>
    <property type="match status" value="2"/>
</dbReference>
<name>A0A7S8FCH2_9BACT</name>
<dbReference type="SUPFAM" id="SSF55326">
    <property type="entry name" value="PurM N-terminal domain-like"/>
    <property type="match status" value="2"/>
</dbReference>
<gene>
    <name evidence="8" type="primary">purL</name>
    <name evidence="12" type="ORF">Nkreftii_001008</name>
</gene>
<evidence type="ECO:0000259" key="11">
    <source>
        <dbReference type="Pfam" id="PF18072"/>
    </source>
</evidence>
<dbReference type="Pfam" id="PF00586">
    <property type="entry name" value="AIRS"/>
    <property type="match status" value="2"/>
</dbReference>
<evidence type="ECO:0000256" key="6">
    <source>
        <dbReference type="ARBA" id="ARBA00022840"/>
    </source>
</evidence>
<accession>A0A7S8FCH2</accession>
<reference evidence="12 13" key="1">
    <citation type="journal article" date="2020" name="ISME J.">
        <title>Enrichment and physiological characterization of a novel comammox Nitrospira indicates ammonium inhibition of complete nitrification.</title>
        <authorList>
            <person name="Sakoula D."/>
            <person name="Koch H."/>
            <person name="Frank J."/>
            <person name="Jetten M.S.M."/>
            <person name="van Kessel M.A.H.J."/>
            <person name="Lucker S."/>
        </authorList>
    </citation>
    <scope>NUCLEOTIDE SEQUENCE [LARGE SCALE GENOMIC DNA]</scope>
    <source>
        <strain evidence="12">Comreactor17</strain>
    </source>
</reference>
<dbReference type="InterPro" id="IPR010074">
    <property type="entry name" value="PRibForGlyAmidine_synth_PurL"/>
</dbReference>
<dbReference type="InterPro" id="IPR036921">
    <property type="entry name" value="PurM-like_N_sf"/>
</dbReference>
<evidence type="ECO:0000259" key="9">
    <source>
        <dbReference type="Pfam" id="PF00586"/>
    </source>
</evidence>
<dbReference type="HAMAP" id="MF_00420">
    <property type="entry name" value="PurL_2"/>
    <property type="match status" value="1"/>
</dbReference>
<dbReference type="FunFam" id="3.30.1330.10:FF:000004">
    <property type="entry name" value="Phosphoribosylformylglycinamidine synthase subunit PurL"/>
    <property type="match status" value="1"/>
</dbReference>
<feature type="binding site" evidence="8">
    <location>
        <position position="87"/>
    </location>
    <ligand>
        <name>ATP</name>
        <dbReference type="ChEBI" id="CHEBI:30616"/>
    </ligand>
</feature>
<feature type="binding site" evidence="8">
    <location>
        <position position="264"/>
    </location>
    <ligand>
        <name>Mg(2+)</name>
        <dbReference type="ChEBI" id="CHEBI:18420"/>
        <label>2</label>
    </ligand>
</feature>
<comment type="catalytic activity">
    <reaction evidence="8">
        <text>N(2)-formyl-N(1)-(5-phospho-beta-D-ribosyl)glycinamide + L-glutamine + ATP + H2O = 2-formamido-N(1)-(5-O-phospho-beta-D-ribosyl)acetamidine + L-glutamate + ADP + phosphate + H(+)</text>
        <dbReference type="Rhea" id="RHEA:17129"/>
        <dbReference type="ChEBI" id="CHEBI:15377"/>
        <dbReference type="ChEBI" id="CHEBI:15378"/>
        <dbReference type="ChEBI" id="CHEBI:29985"/>
        <dbReference type="ChEBI" id="CHEBI:30616"/>
        <dbReference type="ChEBI" id="CHEBI:43474"/>
        <dbReference type="ChEBI" id="CHEBI:58359"/>
        <dbReference type="ChEBI" id="CHEBI:147286"/>
        <dbReference type="ChEBI" id="CHEBI:147287"/>
        <dbReference type="ChEBI" id="CHEBI:456216"/>
        <dbReference type="EC" id="6.3.5.3"/>
    </reaction>
</comment>
<proteinExistence type="inferred from homology"/>
<evidence type="ECO:0000256" key="5">
    <source>
        <dbReference type="ARBA" id="ARBA00022755"/>
    </source>
</evidence>
<feature type="binding site" evidence="8">
    <location>
        <position position="113"/>
    </location>
    <ligand>
        <name>Mg(2+)</name>
        <dbReference type="ChEBI" id="CHEBI:18420"/>
        <label>2</label>
    </ligand>
</feature>
<keyword evidence="5 8" id="KW-0658">Purine biosynthesis</keyword>
<evidence type="ECO:0000259" key="10">
    <source>
        <dbReference type="Pfam" id="PF02769"/>
    </source>
</evidence>
<keyword evidence="6 8" id="KW-0067">ATP-binding</keyword>
<dbReference type="InterPro" id="IPR016188">
    <property type="entry name" value="PurM-like_N"/>
</dbReference>
<dbReference type="GO" id="GO:0005737">
    <property type="term" value="C:cytoplasm"/>
    <property type="evidence" value="ECO:0007669"/>
    <property type="project" value="UniProtKB-SubCell"/>
</dbReference>
<feature type="active site" evidence="8">
    <location>
        <position position="45"/>
    </location>
</feature>
<dbReference type="GO" id="GO:0005524">
    <property type="term" value="F:ATP binding"/>
    <property type="evidence" value="ECO:0007669"/>
    <property type="project" value="UniProtKB-UniRule"/>
</dbReference>
<dbReference type="Gene3D" id="3.90.650.10">
    <property type="entry name" value="PurM-like C-terminal domain"/>
    <property type="match status" value="2"/>
</dbReference>
<dbReference type="KEGG" id="nkf:Nkreftii_001008"/>
<evidence type="ECO:0000256" key="3">
    <source>
        <dbReference type="ARBA" id="ARBA00022723"/>
    </source>
</evidence>
<comment type="caution">
    <text evidence="8">Lacks conserved residue(s) required for the propagation of feature annotation.</text>
</comment>
<feature type="binding site" evidence="8">
    <location>
        <position position="529"/>
    </location>
    <ligand>
        <name>ATP</name>
        <dbReference type="ChEBI" id="CHEBI:30616"/>
    </ligand>
</feature>